<protein>
    <recommendedName>
        <fullName evidence="1">DUF7041 domain-containing protein</fullName>
    </recommendedName>
</protein>
<dbReference type="EMBL" id="KQ435073">
    <property type="protein sequence ID" value="KZC14403.1"/>
    <property type="molecule type" value="Genomic_DNA"/>
</dbReference>
<dbReference type="STRING" id="178035.A0A154PRA6"/>
<organism evidence="2 3">
    <name type="scientific">Dufourea novaeangliae</name>
    <name type="common">Sweat bee</name>
    <dbReference type="NCBI Taxonomy" id="178035"/>
    <lineage>
        <taxon>Eukaryota</taxon>
        <taxon>Metazoa</taxon>
        <taxon>Ecdysozoa</taxon>
        <taxon>Arthropoda</taxon>
        <taxon>Hexapoda</taxon>
        <taxon>Insecta</taxon>
        <taxon>Pterygota</taxon>
        <taxon>Neoptera</taxon>
        <taxon>Endopterygota</taxon>
        <taxon>Hymenoptera</taxon>
        <taxon>Apocrita</taxon>
        <taxon>Aculeata</taxon>
        <taxon>Apoidea</taxon>
        <taxon>Anthophila</taxon>
        <taxon>Halictidae</taxon>
        <taxon>Rophitinae</taxon>
        <taxon>Dufourea</taxon>
    </lineage>
</organism>
<feature type="domain" description="DUF7041" evidence="1">
    <location>
        <begin position="52"/>
        <end position="136"/>
    </location>
</feature>
<evidence type="ECO:0000313" key="3">
    <source>
        <dbReference type="Proteomes" id="UP000076502"/>
    </source>
</evidence>
<name>A0A154PRA6_DUFNO</name>
<proteinExistence type="predicted"/>
<evidence type="ECO:0000313" key="2">
    <source>
        <dbReference type="EMBL" id="KZC14403.1"/>
    </source>
</evidence>
<evidence type="ECO:0000259" key="1">
    <source>
        <dbReference type="Pfam" id="PF23055"/>
    </source>
</evidence>
<gene>
    <name evidence="2" type="ORF">WN55_06867</name>
</gene>
<dbReference type="PANTHER" id="PTHR33327">
    <property type="entry name" value="ENDONUCLEASE"/>
    <property type="match status" value="1"/>
</dbReference>
<accession>A0A154PRA6</accession>
<dbReference type="Pfam" id="PF23055">
    <property type="entry name" value="DUF7041"/>
    <property type="match status" value="1"/>
</dbReference>
<reference evidence="2 3" key="1">
    <citation type="submission" date="2015-07" db="EMBL/GenBank/DDBJ databases">
        <title>The genome of Dufourea novaeangliae.</title>
        <authorList>
            <person name="Pan H."/>
            <person name="Kapheim K."/>
        </authorList>
    </citation>
    <scope>NUCLEOTIDE SEQUENCE [LARGE SCALE GENOMIC DNA]</scope>
    <source>
        <strain evidence="2">0120121106</strain>
        <tissue evidence="2">Whole body</tissue>
    </source>
</reference>
<dbReference type="OrthoDB" id="7700887at2759"/>
<dbReference type="Proteomes" id="UP000076502">
    <property type="component" value="Unassembled WGS sequence"/>
</dbReference>
<keyword evidence="3" id="KW-1185">Reference proteome</keyword>
<sequence length="241" mass="26202">MLRRVESAEARAAQAEARFAATQQAAAQPINPYAPEAKVPQYREDSYHVPKIPSFFRDDPDLWFLQVEISFGSARIPAKATKADGILAVLDVKVLSVVKKILLLNPPPADIYHRVKSRIIANFAVSSEAKLRELLKGQMLTDGKPSLILSRLRNLNDGACDDSVIRSEFFVQLPSTHRAILIATGGDDLSRLAEAADKLTDCAGASGVPTCTLPVVCGERIEEAFLHGVLVREAGAFRGVK</sequence>
<dbReference type="AlphaFoldDB" id="A0A154PRA6"/>
<dbReference type="InterPro" id="IPR055469">
    <property type="entry name" value="DUF7041"/>
</dbReference>
<dbReference type="PANTHER" id="PTHR33327:SF3">
    <property type="entry name" value="RNA-DIRECTED DNA POLYMERASE"/>
    <property type="match status" value="1"/>
</dbReference>